<dbReference type="GO" id="GO:0005737">
    <property type="term" value="C:cytoplasm"/>
    <property type="evidence" value="ECO:0007669"/>
    <property type="project" value="TreeGrafter"/>
</dbReference>
<dbReference type="SUPFAM" id="SSF51556">
    <property type="entry name" value="Metallo-dependent hydrolases"/>
    <property type="match status" value="1"/>
</dbReference>
<dbReference type="GO" id="GO:0019748">
    <property type="term" value="P:secondary metabolic process"/>
    <property type="evidence" value="ECO:0007669"/>
    <property type="project" value="TreeGrafter"/>
</dbReference>
<sequence length="323" mass="36275">MSVPAVRTGIPILDFHAHFPVRGGLDLAQAEYLHRFGEKKWAVIRRHLAADQEAWRRAWGFPAPEPPGDDTEMAARWAQEVERHQLVRVVFVTGGGNERLAAALRPYPDKFVGFAHHDPFAPDAPAALERAVTSLGLQGYKIIAPHHRDRLDDERLYPLWETAERLKIPVLIHFGPLRYEGIVAGPNINPLVLQDVARAFPDVPFVVPHFGCGYPRELLHLMWVCGNVYVDTSGSNEWMRWMPYALDLRALFAKFLGTVGAQRIIFGTDSSWFPRGFARRYLEVQLEACRELGLGDGDLRLIFAGNAARLLGLPLPGSKSHAR</sequence>
<feature type="domain" description="Amidohydrolase-related" evidence="2">
    <location>
        <begin position="14"/>
        <end position="313"/>
    </location>
</feature>
<evidence type="ECO:0000256" key="1">
    <source>
        <dbReference type="ARBA" id="ARBA00023239"/>
    </source>
</evidence>
<dbReference type="GO" id="GO:0016831">
    <property type="term" value="F:carboxy-lyase activity"/>
    <property type="evidence" value="ECO:0007669"/>
    <property type="project" value="InterPro"/>
</dbReference>
<dbReference type="Proteomes" id="UP000318834">
    <property type="component" value="Unassembled WGS sequence"/>
</dbReference>
<comment type="caution">
    <text evidence="3">The sequence shown here is derived from an EMBL/GenBank/DDBJ whole genome shotgun (WGS) entry which is preliminary data.</text>
</comment>
<dbReference type="Pfam" id="PF04909">
    <property type="entry name" value="Amidohydro_2"/>
    <property type="match status" value="1"/>
</dbReference>
<dbReference type="InterPro" id="IPR032466">
    <property type="entry name" value="Metal_Hydrolase"/>
</dbReference>
<dbReference type="InterPro" id="IPR032465">
    <property type="entry name" value="ACMSD"/>
</dbReference>
<accession>A0A537IPN4</accession>
<organism evidence="3 4">
    <name type="scientific">Candidatus Segetimicrobium genomatis</name>
    <dbReference type="NCBI Taxonomy" id="2569760"/>
    <lineage>
        <taxon>Bacteria</taxon>
        <taxon>Bacillati</taxon>
        <taxon>Candidatus Sysuimicrobiota</taxon>
        <taxon>Candidatus Sysuimicrobiia</taxon>
        <taxon>Candidatus Sysuimicrobiales</taxon>
        <taxon>Candidatus Segetimicrobiaceae</taxon>
        <taxon>Candidatus Segetimicrobium</taxon>
    </lineage>
</organism>
<keyword evidence="3" id="KW-0378">Hydrolase</keyword>
<name>A0A537IPN4_9BACT</name>
<dbReference type="AlphaFoldDB" id="A0A537IPN4"/>
<evidence type="ECO:0000313" key="3">
    <source>
        <dbReference type="EMBL" id="TMI73177.1"/>
    </source>
</evidence>
<dbReference type="Gene3D" id="3.20.20.140">
    <property type="entry name" value="Metal-dependent hydrolases"/>
    <property type="match status" value="1"/>
</dbReference>
<keyword evidence="1" id="KW-0456">Lyase</keyword>
<protein>
    <submittedName>
        <fullName evidence="3">Amidohydrolase</fullName>
    </submittedName>
</protein>
<proteinExistence type="predicted"/>
<dbReference type="PANTHER" id="PTHR21240:SF28">
    <property type="entry name" value="ISO-OROTATE DECARBOXYLASE (EUROFUNG)"/>
    <property type="match status" value="1"/>
</dbReference>
<dbReference type="EMBL" id="VBAP01000074">
    <property type="protein sequence ID" value="TMI73177.1"/>
    <property type="molecule type" value="Genomic_DNA"/>
</dbReference>
<reference evidence="3 4" key="1">
    <citation type="journal article" date="2019" name="Nat. Microbiol.">
        <title>Mediterranean grassland soil C-N compound turnover is dependent on rainfall and depth, and is mediated by genomically divergent microorganisms.</title>
        <authorList>
            <person name="Diamond S."/>
            <person name="Andeer P.F."/>
            <person name="Li Z."/>
            <person name="Crits-Christoph A."/>
            <person name="Burstein D."/>
            <person name="Anantharaman K."/>
            <person name="Lane K.R."/>
            <person name="Thomas B.C."/>
            <person name="Pan C."/>
            <person name="Northen T.R."/>
            <person name="Banfield J.F."/>
        </authorList>
    </citation>
    <scope>NUCLEOTIDE SEQUENCE [LARGE SCALE GENOMIC DNA]</scope>
    <source>
        <strain evidence="3">NP_8</strain>
    </source>
</reference>
<dbReference type="InterPro" id="IPR006680">
    <property type="entry name" value="Amidohydro-rel"/>
</dbReference>
<dbReference type="CDD" id="cd01292">
    <property type="entry name" value="metallo-dependent_hydrolases"/>
    <property type="match status" value="1"/>
</dbReference>
<evidence type="ECO:0000259" key="2">
    <source>
        <dbReference type="Pfam" id="PF04909"/>
    </source>
</evidence>
<evidence type="ECO:0000313" key="4">
    <source>
        <dbReference type="Proteomes" id="UP000318834"/>
    </source>
</evidence>
<dbReference type="PANTHER" id="PTHR21240">
    <property type="entry name" value="2-AMINO-3-CARBOXYLMUCONATE-6-SEMIALDEHYDE DECARBOXYLASE"/>
    <property type="match status" value="1"/>
</dbReference>
<dbReference type="GO" id="GO:0016787">
    <property type="term" value="F:hydrolase activity"/>
    <property type="evidence" value="ECO:0007669"/>
    <property type="project" value="UniProtKB-KW"/>
</dbReference>
<gene>
    <name evidence="3" type="ORF">E6H05_10110</name>
</gene>